<dbReference type="Proteomes" id="UP000195570">
    <property type="component" value="Unassembled WGS sequence"/>
</dbReference>
<dbReference type="InterPro" id="IPR027417">
    <property type="entry name" value="P-loop_NTPase"/>
</dbReference>
<evidence type="ECO:0000256" key="4">
    <source>
        <dbReference type="ARBA" id="ARBA00022741"/>
    </source>
</evidence>
<dbReference type="GO" id="GO:0005524">
    <property type="term" value="F:ATP binding"/>
    <property type="evidence" value="ECO:0007669"/>
    <property type="project" value="UniProtKB-KW"/>
</dbReference>
<keyword evidence="8" id="KW-1133">Transmembrane helix</keyword>
<keyword evidence="10" id="KW-1185">Reference proteome</keyword>
<keyword evidence="3 9" id="KW-0808">Transferase</keyword>
<dbReference type="CDD" id="cd02022">
    <property type="entry name" value="DPCK"/>
    <property type="match status" value="1"/>
</dbReference>
<dbReference type="PANTHER" id="PTHR10695">
    <property type="entry name" value="DEPHOSPHO-COA KINASE-RELATED"/>
    <property type="match status" value="1"/>
</dbReference>
<sequence>MLLVGLTGGIACGKSTVSLLLKESHHIVVVDSDLVVRELQRPFMPCTRKIARRWPNCVDPQSGEVNRAALGSIIFSDPSARRALARIMNFPIFRATMKMVIGLWWQSLRQQLRGQGPLLVVLDVPLLYESNIYTWLVDRVVVVSCSEEQQVERMAKRNGLTREQALQRINAQMPISEKCKRADRVIHNEESLSELEHSVADTVAWMQQQSGGRVAFALSGALAVGVGLGAVVVYCCLRIVF</sequence>
<dbReference type="NCBIfam" id="TIGR00152">
    <property type="entry name" value="dephospho-CoA kinase"/>
    <property type="match status" value="1"/>
</dbReference>
<evidence type="ECO:0000256" key="5">
    <source>
        <dbReference type="ARBA" id="ARBA00022777"/>
    </source>
</evidence>
<gene>
    <name evidence="9" type="ORF">TEOVI_000748200</name>
</gene>
<dbReference type="PANTHER" id="PTHR10695:SF46">
    <property type="entry name" value="BIFUNCTIONAL COENZYME A SYNTHASE-RELATED"/>
    <property type="match status" value="1"/>
</dbReference>
<dbReference type="GeneID" id="92381416"/>
<dbReference type="InterPro" id="IPR001977">
    <property type="entry name" value="Depp_CoAkinase"/>
</dbReference>
<evidence type="ECO:0000256" key="6">
    <source>
        <dbReference type="ARBA" id="ARBA00022840"/>
    </source>
</evidence>
<comment type="caution">
    <text evidence="9">The sequence shown here is derived from an EMBL/GenBank/DDBJ whole genome shotgun (WGS) entry which is preliminary data.</text>
</comment>
<keyword evidence="5 9" id="KW-0418">Kinase</keyword>
<dbReference type="AlphaFoldDB" id="A0A1G4I129"/>
<dbReference type="EMBL" id="CZPT02000252">
    <property type="protein sequence ID" value="SCU65246.1"/>
    <property type="molecule type" value="Genomic_DNA"/>
</dbReference>
<dbReference type="GO" id="GO:0004140">
    <property type="term" value="F:dephospho-CoA kinase activity"/>
    <property type="evidence" value="ECO:0007669"/>
    <property type="project" value="UniProtKB-EC"/>
</dbReference>
<dbReference type="VEuPathDB" id="TriTrypDB:TEOVI_000748200"/>
<evidence type="ECO:0000256" key="2">
    <source>
        <dbReference type="ARBA" id="ARBA00022490"/>
    </source>
</evidence>
<keyword evidence="2" id="KW-0963">Cytoplasm</keyword>
<evidence type="ECO:0000313" key="9">
    <source>
        <dbReference type="EMBL" id="SCU65246.1"/>
    </source>
</evidence>
<dbReference type="HAMAP" id="MF_00376">
    <property type="entry name" value="Dephospho_CoA_kinase"/>
    <property type="match status" value="1"/>
</dbReference>
<evidence type="ECO:0000256" key="1">
    <source>
        <dbReference type="ARBA" id="ARBA00009018"/>
    </source>
</evidence>
<keyword evidence="8" id="KW-0472">Membrane</keyword>
<dbReference type="Pfam" id="PF01121">
    <property type="entry name" value="CoaE"/>
    <property type="match status" value="1"/>
</dbReference>
<keyword evidence="6" id="KW-0067">ATP-binding</keyword>
<dbReference type="EC" id="2.7.1.24" evidence="9"/>
<reference evidence="9" key="1">
    <citation type="submission" date="2016-09" db="EMBL/GenBank/DDBJ databases">
        <authorList>
            <person name="Hebert L."/>
            <person name="Moumen B."/>
        </authorList>
    </citation>
    <scope>NUCLEOTIDE SEQUENCE [LARGE SCALE GENOMIC DNA]</scope>
    <source>
        <strain evidence="9">OVI</strain>
    </source>
</reference>
<dbReference type="GO" id="GO:0015937">
    <property type="term" value="P:coenzyme A biosynthetic process"/>
    <property type="evidence" value="ECO:0007669"/>
    <property type="project" value="UniProtKB-KW"/>
</dbReference>
<proteinExistence type="inferred from homology"/>
<evidence type="ECO:0000256" key="7">
    <source>
        <dbReference type="ARBA" id="ARBA00022993"/>
    </source>
</evidence>
<dbReference type="RefSeq" id="XP_067076876.1">
    <property type="nucleotide sequence ID" value="XM_067220775.1"/>
</dbReference>
<keyword evidence="7" id="KW-0173">Coenzyme A biosynthesis</keyword>
<protein>
    <submittedName>
        <fullName evidence="9">Dephospho-CoA kinase, putative</fullName>
        <ecNumber evidence="9">2.7.1.24</ecNumber>
    </submittedName>
</protein>
<dbReference type="FunFam" id="3.40.50.300:FF:000991">
    <property type="entry name" value="Dephospho-CoA kinase"/>
    <property type="match status" value="1"/>
</dbReference>
<comment type="similarity">
    <text evidence="1">Belongs to the CoaE family.</text>
</comment>
<feature type="transmembrane region" description="Helical" evidence="8">
    <location>
        <begin position="214"/>
        <end position="237"/>
    </location>
</feature>
<dbReference type="SUPFAM" id="SSF52540">
    <property type="entry name" value="P-loop containing nucleoside triphosphate hydrolases"/>
    <property type="match status" value="1"/>
</dbReference>
<evidence type="ECO:0000313" key="10">
    <source>
        <dbReference type="Proteomes" id="UP000195570"/>
    </source>
</evidence>
<name>A0A1G4I129_TRYEQ</name>
<evidence type="ECO:0000256" key="8">
    <source>
        <dbReference type="SAM" id="Phobius"/>
    </source>
</evidence>
<organism evidence="9 10">
    <name type="scientific">Trypanosoma equiperdum</name>
    <dbReference type="NCBI Taxonomy" id="5694"/>
    <lineage>
        <taxon>Eukaryota</taxon>
        <taxon>Discoba</taxon>
        <taxon>Euglenozoa</taxon>
        <taxon>Kinetoplastea</taxon>
        <taxon>Metakinetoplastina</taxon>
        <taxon>Trypanosomatida</taxon>
        <taxon>Trypanosomatidae</taxon>
        <taxon>Trypanosoma</taxon>
    </lineage>
</organism>
<accession>A0A1G4I129</accession>
<keyword evidence="8" id="KW-0812">Transmembrane</keyword>
<keyword evidence="4" id="KW-0547">Nucleotide-binding</keyword>
<dbReference type="PROSITE" id="PS51219">
    <property type="entry name" value="DPCK"/>
    <property type="match status" value="1"/>
</dbReference>
<evidence type="ECO:0000256" key="3">
    <source>
        <dbReference type="ARBA" id="ARBA00022679"/>
    </source>
</evidence>
<dbReference type="Gene3D" id="3.40.50.300">
    <property type="entry name" value="P-loop containing nucleotide triphosphate hydrolases"/>
    <property type="match status" value="1"/>
</dbReference>